<dbReference type="EMBL" id="QRVA01000086">
    <property type="protein sequence ID" value="RGS09280.1"/>
    <property type="molecule type" value="Genomic_DNA"/>
</dbReference>
<gene>
    <name evidence="6" type="ORF">DW079_12235</name>
    <name evidence="5" type="ORF">DW250_13615</name>
    <name evidence="4" type="ORF">DWY11_15920</name>
    <name evidence="1" type="ORF">NNC55_14170</name>
    <name evidence="3" type="ORF">ONT01_14230</name>
    <name evidence="2" type="ORF">ONT05_15025</name>
</gene>
<evidence type="ECO:0000313" key="5">
    <source>
        <dbReference type="EMBL" id="RHG63141.1"/>
    </source>
</evidence>
<evidence type="ECO:0000313" key="6">
    <source>
        <dbReference type="EMBL" id="RHK08795.1"/>
    </source>
</evidence>
<dbReference type="Proteomes" id="UP000283872">
    <property type="component" value="Unassembled WGS sequence"/>
</dbReference>
<evidence type="ECO:0000313" key="7">
    <source>
        <dbReference type="Proteomes" id="UP000283872"/>
    </source>
</evidence>
<evidence type="ECO:0000313" key="9">
    <source>
        <dbReference type="Proteomes" id="UP000286501"/>
    </source>
</evidence>
<proteinExistence type="predicted"/>
<dbReference type="Proteomes" id="UP001204486">
    <property type="component" value="Unassembled WGS sequence"/>
</dbReference>
<dbReference type="EMBL" id="JANDWN010000056">
    <property type="protein sequence ID" value="MCP9601073.1"/>
    <property type="molecule type" value="Genomic_DNA"/>
</dbReference>
<dbReference type="RefSeq" id="WP_117588060.1">
    <property type="nucleotide sequence ID" value="NZ_CATKVU010000001.1"/>
</dbReference>
<evidence type="ECO:0000313" key="8">
    <source>
        <dbReference type="Proteomes" id="UP000286211"/>
    </source>
</evidence>
<dbReference type="EMBL" id="QRIN01000076">
    <property type="protein sequence ID" value="RHG63141.1"/>
    <property type="molecule type" value="Genomic_DNA"/>
</dbReference>
<reference evidence="1" key="2">
    <citation type="submission" date="2022-07" db="EMBL/GenBank/DDBJ databases">
        <title>Prevotella copri.</title>
        <authorList>
            <person name="Yang C."/>
        </authorList>
    </citation>
    <scope>NUCLEOTIDE SEQUENCE</scope>
    <source>
        <strain evidence="1">HF1476</strain>
    </source>
</reference>
<accession>A0A3E5DLS9</accession>
<dbReference type="EMBL" id="QRNB01000077">
    <property type="protein sequence ID" value="RHK08795.1"/>
    <property type="molecule type" value="Genomic_DNA"/>
</dbReference>
<organism evidence="3 10">
    <name type="scientific">Segatella copri</name>
    <dbReference type="NCBI Taxonomy" id="165179"/>
    <lineage>
        <taxon>Bacteria</taxon>
        <taxon>Pseudomonadati</taxon>
        <taxon>Bacteroidota</taxon>
        <taxon>Bacteroidia</taxon>
        <taxon>Bacteroidales</taxon>
        <taxon>Prevotellaceae</taxon>
        <taxon>Segatella</taxon>
    </lineage>
</organism>
<evidence type="ECO:0000313" key="1">
    <source>
        <dbReference type="EMBL" id="MCP9601073.1"/>
    </source>
</evidence>
<reference evidence="7 8" key="1">
    <citation type="submission" date="2018-08" db="EMBL/GenBank/DDBJ databases">
        <title>A genome reference for cultivated species of the human gut microbiota.</title>
        <authorList>
            <person name="Zou Y."/>
            <person name="Xue W."/>
            <person name="Luo G."/>
        </authorList>
    </citation>
    <scope>NUCLEOTIDE SEQUENCE [LARGE SCALE GENOMIC DNA]</scope>
    <source>
        <strain evidence="4 7">AF24-12</strain>
        <strain evidence="6 8">AF46-2NS</strain>
        <strain evidence="5 9">AM22-1</strain>
    </source>
</reference>
<reference evidence="3" key="3">
    <citation type="submission" date="2022-11" db="EMBL/GenBank/DDBJ databases">
        <title>Genomic repertoires linked with pathogenic potency of arthritogenic Prevotella copri isolated from the gut of rheumatoid arthritis patients.</title>
        <authorList>
            <person name="Nii T."/>
            <person name="Maeda Y."/>
            <person name="Motooka D."/>
            <person name="Naito M."/>
            <person name="Matsumoto Y."/>
            <person name="Ogawa T."/>
            <person name="Oguro-Igashira E."/>
            <person name="Kishikawa T."/>
            <person name="Yamashita M."/>
            <person name="Koizumi S."/>
            <person name="Kurakawa T."/>
            <person name="Okumura R."/>
            <person name="Kayama H."/>
            <person name="Murakami M."/>
            <person name="Sakaguchi T."/>
            <person name="Das B."/>
            <person name="Nakamura S."/>
            <person name="Okada Y."/>
            <person name="Kumanogoh A."/>
            <person name="Takeda K."/>
        </authorList>
    </citation>
    <scope>NUCLEOTIDE SEQUENCE</scope>
    <source>
        <strain evidence="3">H105_2-2</strain>
        <strain evidence="2">N016-13</strain>
    </source>
</reference>
<evidence type="ECO:0000313" key="4">
    <source>
        <dbReference type="EMBL" id="RGS09280.1"/>
    </source>
</evidence>
<name>A0A3E5DLS9_9BACT</name>
<evidence type="ECO:0000313" key="10">
    <source>
        <dbReference type="Proteomes" id="UP001208620"/>
    </source>
</evidence>
<evidence type="ECO:0000313" key="2">
    <source>
        <dbReference type="EMBL" id="MCW4094831.1"/>
    </source>
</evidence>
<dbReference type="AlphaFoldDB" id="A0A3E5DLS9"/>
<dbReference type="Proteomes" id="UP000286501">
    <property type="component" value="Unassembled WGS sequence"/>
</dbReference>
<protein>
    <submittedName>
        <fullName evidence="3">Pilus assembly protein HicB</fullName>
    </submittedName>
</protein>
<evidence type="ECO:0000313" key="3">
    <source>
        <dbReference type="EMBL" id="MCW4138902.1"/>
    </source>
</evidence>
<dbReference type="Proteomes" id="UP000286211">
    <property type="component" value="Unassembled WGS sequence"/>
</dbReference>
<dbReference type="Proteomes" id="UP001208620">
    <property type="component" value="Unassembled WGS sequence"/>
</dbReference>
<sequence>MEKRKVLVTVEQASDGSYWCHTEDAINKGHFNSVGRTVEEAKQDLLDCYEEAREFEDDLPEVDFIYKYDIQSFFNYFSYLNASDIARRAGINPSLMRQYISGVKKAGEKNYQRLSACVGKIKEDFRAISF</sequence>
<dbReference type="Proteomes" id="UP001209074">
    <property type="component" value="Unassembled WGS sequence"/>
</dbReference>
<dbReference type="EMBL" id="JAPDUS010000044">
    <property type="protein sequence ID" value="MCW4094831.1"/>
    <property type="molecule type" value="Genomic_DNA"/>
</dbReference>
<comment type="caution">
    <text evidence="3">The sequence shown here is derived from an EMBL/GenBank/DDBJ whole genome shotgun (WGS) entry which is preliminary data.</text>
</comment>
<dbReference type="EMBL" id="JAPDVD010000002">
    <property type="protein sequence ID" value="MCW4138902.1"/>
    <property type="molecule type" value="Genomic_DNA"/>
</dbReference>